<dbReference type="Gene3D" id="1.10.287.70">
    <property type="match status" value="2"/>
</dbReference>
<evidence type="ECO:0000256" key="2">
    <source>
        <dbReference type="ARBA" id="ARBA00004888"/>
    </source>
</evidence>
<dbReference type="Pfam" id="PF03208">
    <property type="entry name" value="PRA1"/>
    <property type="match status" value="1"/>
</dbReference>
<keyword evidence="7 18" id="KW-0812">Transmembrane</keyword>
<comment type="catalytic activity">
    <reaction evidence="15">
        <text>D-fructose + ATP = D-fructose 6-phosphate + ADP + H(+)</text>
        <dbReference type="Rhea" id="RHEA:16125"/>
        <dbReference type="ChEBI" id="CHEBI:15378"/>
        <dbReference type="ChEBI" id="CHEBI:30616"/>
        <dbReference type="ChEBI" id="CHEBI:37721"/>
        <dbReference type="ChEBI" id="CHEBI:61527"/>
        <dbReference type="ChEBI" id="CHEBI:456216"/>
        <dbReference type="EC" id="2.7.1.1"/>
    </reaction>
    <physiologicalReaction direction="left-to-right" evidence="15">
        <dbReference type="Rhea" id="RHEA:16126"/>
    </physiologicalReaction>
</comment>
<gene>
    <name evidence="22" type="ORF">JYZ213_LOCUS1572</name>
</gene>
<dbReference type="Proteomes" id="UP000663845">
    <property type="component" value="Unassembled WGS sequence"/>
</dbReference>
<comment type="pathway">
    <text evidence="3">Carbohydrate metabolism; hexose metabolism.</text>
</comment>
<feature type="transmembrane region" description="Helical" evidence="18">
    <location>
        <begin position="155"/>
        <end position="188"/>
    </location>
</feature>
<dbReference type="GO" id="GO:0005739">
    <property type="term" value="C:mitochondrion"/>
    <property type="evidence" value="ECO:0007669"/>
    <property type="project" value="TreeGrafter"/>
</dbReference>
<dbReference type="GO" id="GO:0005216">
    <property type="term" value="F:monoatomic ion channel activity"/>
    <property type="evidence" value="ECO:0007669"/>
    <property type="project" value="InterPro"/>
</dbReference>
<keyword evidence="10" id="KW-0067">ATP-binding</keyword>
<evidence type="ECO:0000256" key="4">
    <source>
        <dbReference type="ARBA" id="ARBA00009225"/>
    </source>
</evidence>
<dbReference type="PRINTS" id="PR00475">
    <property type="entry name" value="HEXOKINASE"/>
</dbReference>
<dbReference type="InterPro" id="IPR005821">
    <property type="entry name" value="Ion_trans_dom"/>
</dbReference>
<dbReference type="PROSITE" id="PS51748">
    <property type="entry name" value="HEXOKINASE_2"/>
    <property type="match status" value="1"/>
</dbReference>
<feature type="domain" description="Ion transport" evidence="20">
    <location>
        <begin position="647"/>
        <end position="844"/>
    </location>
</feature>
<evidence type="ECO:0000256" key="14">
    <source>
        <dbReference type="ARBA" id="ARBA00044613"/>
    </source>
</evidence>
<feature type="transmembrane region" description="Helical" evidence="18">
    <location>
        <begin position="1038"/>
        <end position="1058"/>
    </location>
</feature>
<evidence type="ECO:0000256" key="7">
    <source>
        <dbReference type="ARBA" id="ARBA00022692"/>
    </source>
</evidence>
<feature type="transmembrane region" description="Helical" evidence="18">
    <location>
        <begin position="965"/>
        <end position="985"/>
    </location>
</feature>
<comment type="catalytic activity">
    <reaction evidence="14">
        <text>a D-hexose + ATP = a D-hexose 6-phosphate + ADP + H(+)</text>
        <dbReference type="Rhea" id="RHEA:22740"/>
        <dbReference type="ChEBI" id="CHEBI:4194"/>
        <dbReference type="ChEBI" id="CHEBI:15378"/>
        <dbReference type="ChEBI" id="CHEBI:30616"/>
        <dbReference type="ChEBI" id="CHEBI:229467"/>
        <dbReference type="ChEBI" id="CHEBI:456216"/>
        <dbReference type="EC" id="2.7.1.1"/>
    </reaction>
    <physiologicalReaction direction="left-to-right" evidence="14">
        <dbReference type="Rhea" id="RHEA:22741"/>
    </physiologicalReaction>
</comment>
<feature type="transmembrane region" description="Helical" evidence="18">
    <location>
        <begin position="818"/>
        <end position="841"/>
    </location>
</feature>
<comment type="caution">
    <text evidence="22">The sequence shown here is derived from an EMBL/GenBank/DDBJ whole genome shotgun (WGS) entry which is preliminary data.</text>
</comment>
<feature type="domain" description="Hexokinase C-terminal" evidence="21">
    <location>
        <begin position="469"/>
        <end position="624"/>
    </location>
</feature>
<dbReference type="SUPFAM" id="SSF81324">
    <property type="entry name" value="Voltage-gated potassium channels"/>
    <property type="match status" value="1"/>
</dbReference>
<sequence length="1295" mass="148898">MSDMSATKQLAGDMNSPAPQHSEVPLGTSTDNNVSSTNNNMSTWAMSNLQKLNVTELYTQQRQSLRPWLDFFNTNQFKPPANIKAGARRLVFNVEHFQTNYFIVIIILSIYCIITTPALLFILLAMGAGCYLVSLKNHESPLTIMNHQIAISQQYLAVFCLCVPLLLMVGAGSAIFWILGASVFVIFLHALFHQTPNQEAFGVQMEEMAPSSDYILEFKIDVFKTLKIVGITTGVLTAIGLGAYYIHRRTQSSKRVILRDEVRNILRPFQLTEEQLRRVMANLNTEMTKGLKSDDTENLDLAMFPTYVHHGPSGQESGEYLVVDLGGSNFRVSHVSIEGRNRMRLNNKIFLIPHSLLLGEGEKLFDYIAECLQRFIDDNKLSLLKSANYKFDLAFTFSFPCKQTSLREATLVSWTKGFSCTSVVGNDVVLMLQQAIDRRKGLKIQVVALVNDTVGTLMACSSIYRDCKAGVILGTGTNACYFENLDNVPKWTGVRDNIHKQVIINTEWGALGRHGCLDFIRTDIDRELDESSLTPHQQVFEKMISALYLGEIVRLIIVDLVQRSILFPGRMQKSPSIRPDYNIFLILRGSFYAKHVADIENDTTEDLSITTTILTSIGIHDPSYDDSLFEQPSSFSITSDVRDEPERIIFSYNILMIIEGLTLFWFLFYISTKSTCLGIKYVQKRFWIIIFFMVIIYSLCEWFTLFIFIRQTYHGFRLRRILRPIFMIESSQLMKKVFKALHKNLLTIIACISLAFIHILFFAIMGMFLFPKSDRPDSQNTTYFSNLHDSVFQLLVLYSTANNPDIMMPAYSDRRLNALFFIVFVIIGIYWIQNITTAVVYRAFRGYFLNSIINSQLRRRIAVRASFEILRKRMSYNGSIETKDTVPISIIQTVLTSVSMNKWHFNQINHCLNELLYENEVINLDQYTHIMQLLDLNPKLAPDLDIETLNENLFDRLKAVGRSKAFDFIGTIFAILSVLLVTIEVSHHHLNTDYEDLVIYIIPIAFINLSLIIYFFLEIIVKAWAFGPMNFFRSSTMHILEATVAFTCFVLQMIYIMIHGTPVMAMNRYADIKQEENSFLTLWATTKTCNMLFIYRLIRFLPASKNIRIIVGTVIDEIRNGGAFFGVLFSCYYAYSILGMELFGGAVDELYKRYNQSNQTICGTYEQLEYWPNGFNDFYSSMVTLYHIMIVNQWYVFVNGFRNATDSIWSELYFIFWYLFVTNIGLNICLALSGDIHDAKKKRADQHEELIVSNMYDIYRSDIKEPTSTEIIQRLHQHPYINFREISSERRIIST</sequence>
<evidence type="ECO:0000256" key="17">
    <source>
        <dbReference type="SAM" id="MobiDB-lite"/>
    </source>
</evidence>
<dbReference type="GO" id="GO:0005829">
    <property type="term" value="C:cytosol"/>
    <property type="evidence" value="ECO:0007669"/>
    <property type="project" value="TreeGrafter"/>
</dbReference>
<name>A0A813NBQ3_9BILA</name>
<keyword evidence="6" id="KW-0808">Transferase</keyword>
<feature type="transmembrane region" description="Helical" evidence="18">
    <location>
        <begin position="228"/>
        <end position="246"/>
    </location>
</feature>
<dbReference type="GO" id="GO:0016020">
    <property type="term" value="C:membrane"/>
    <property type="evidence" value="ECO:0007669"/>
    <property type="project" value="UniProtKB-SubCell"/>
</dbReference>
<dbReference type="InterPro" id="IPR001312">
    <property type="entry name" value="Hexokinase"/>
</dbReference>
<evidence type="ECO:0000313" key="23">
    <source>
        <dbReference type="Proteomes" id="UP000663845"/>
    </source>
</evidence>
<feature type="transmembrane region" description="Helical" evidence="18">
    <location>
        <begin position="1178"/>
        <end position="1195"/>
    </location>
</feature>
<dbReference type="UniPathway" id="UPA00242"/>
<feature type="domain" description="Ion transport" evidence="20">
    <location>
        <begin position="964"/>
        <end position="1243"/>
    </location>
</feature>
<accession>A0A813NBQ3</accession>
<dbReference type="InterPro" id="IPR022672">
    <property type="entry name" value="Hexokinase_N"/>
</dbReference>
<organism evidence="22 23">
    <name type="scientific">Adineta steineri</name>
    <dbReference type="NCBI Taxonomy" id="433720"/>
    <lineage>
        <taxon>Eukaryota</taxon>
        <taxon>Metazoa</taxon>
        <taxon>Spiralia</taxon>
        <taxon>Gnathifera</taxon>
        <taxon>Rotifera</taxon>
        <taxon>Eurotatoria</taxon>
        <taxon>Bdelloidea</taxon>
        <taxon>Adinetida</taxon>
        <taxon>Adinetidae</taxon>
        <taxon>Adineta</taxon>
    </lineage>
</organism>
<dbReference type="GO" id="GO:0006006">
    <property type="term" value="P:glucose metabolic process"/>
    <property type="evidence" value="ECO:0007669"/>
    <property type="project" value="TreeGrafter"/>
</dbReference>
<feature type="transmembrane region" description="Helical" evidence="18">
    <location>
        <begin position="101"/>
        <end position="134"/>
    </location>
</feature>
<evidence type="ECO:0000256" key="15">
    <source>
        <dbReference type="ARBA" id="ARBA00047905"/>
    </source>
</evidence>
<evidence type="ECO:0000259" key="21">
    <source>
        <dbReference type="Pfam" id="PF03727"/>
    </source>
</evidence>
<dbReference type="PANTHER" id="PTHR19443:SF16">
    <property type="entry name" value="HEXOKINASE TYPE 1-RELATED"/>
    <property type="match status" value="1"/>
</dbReference>
<comment type="similarity">
    <text evidence="4">Belongs to the hexokinase family.</text>
</comment>
<evidence type="ECO:0000256" key="13">
    <source>
        <dbReference type="ARBA" id="ARBA00023152"/>
    </source>
</evidence>
<evidence type="ECO:0000256" key="8">
    <source>
        <dbReference type="ARBA" id="ARBA00022741"/>
    </source>
</evidence>
<keyword evidence="11 18" id="KW-1133">Transmembrane helix</keyword>
<evidence type="ECO:0000256" key="18">
    <source>
        <dbReference type="SAM" id="Phobius"/>
    </source>
</evidence>
<protein>
    <recommendedName>
        <fullName evidence="5">hexokinase</fullName>
        <ecNumber evidence="5">2.7.1.1</ecNumber>
    </recommendedName>
</protein>
<reference evidence="22" key="1">
    <citation type="submission" date="2021-02" db="EMBL/GenBank/DDBJ databases">
        <authorList>
            <person name="Nowell W R."/>
        </authorList>
    </citation>
    <scope>NUCLEOTIDE SEQUENCE</scope>
</reference>
<dbReference type="EMBL" id="CAJNOG010000007">
    <property type="protein sequence ID" value="CAF0736217.1"/>
    <property type="molecule type" value="Genomic_DNA"/>
</dbReference>
<evidence type="ECO:0000256" key="10">
    <source>
        <dbReference type="ARBA" id="ARBA00022840"/>
    </source>
</evidence>
<evidence type="ECO:0000256" key="16">
    <source>
        <dbReference type="ARBA" id="ARBA00048160"/>
    </source>
</evidence>
<evidence type="ECO:0000259" key="19">
    <source>
        <dbReference type="Pfam" id="PF00349"/>
    </source>
</evidence>
<dbReference type="Pfam" id="PF03727">
    <property type="entry name" value="Hexokinase_2"/>
    <property type="match status" value="1"/>
</dbReference>
<comment type="catalytic activity">
    <reaction evidence="16">
        <text>D-glucose + ATP = D-glucose 6-phosphate + ADP + H(+)</text>
        <dbReference type="Rhea" id="RHEA:17825"/>
        <dbReference type="ChEBI" id="CHEBI:4167"/>
        <dbReference type="ChEBI" id="CHEBI:15378"/>
        <dbReference type="ChEBI" id="CHEBI:30616"/>
        <dbReference type="ChEBI" id="CHEBI:61548"/>
        <dbReference type="ChEBI" id="CHEBI:456216"/>
        <dbReference type="EC" id="2.7.1.1"/>
    </reaction>
    <physiologicalReaction direction="left-to-right" evidence="16">
        <dbReference type="Rhea" id="RHEA:17826"/>
    </physiologicalReaction>
</comment>
<feature type="transmembrane region" description="Helical" evidence="18">
    <location>
        <begin position="997"/>
        <end position="1017"/>
    </location>
</feature>
<dbReference type="InterPro" id="IPR022673">
    <property type="entry name" value="Hexokinase_C"/>
</dbReference>
<feature type="transmembrane region" description="Helical" evidence="18">
    <location>
        <begin position="649"/>
        <end position="671"/>
    </location>
</feature>
<dbReference type="Pfam" id="PF00520">
    <property type="entry name" value="Ion_trans"/>
    <property type="match status" value="2"/>
</dbReference>
<evidence type="ECO:0000256" key="1">
    <source>
        <dbReference type="ARBA" id="ARBA00004141"/>
    </source>
</evidence>
<dbReference type="PANTHER" id="PTHR19443">
    <property type="entry name" value="HEXOKINASE"/>
    <property type="match status" value="1"/>
</dbReference>
<dbReference type="Gene3D" id="3.40.367.20">
    <property type="match status" value="1"/>
</dbReference>
<feature type="transmembrane region" description="Helical" evidence="18">
    <location>
        <begin position="686"/>
        <end position="709"/>
    </location>
</feature>
<feature type="domain" description="Hexokinase N-terminal" evidence="19">
    <location>
        <begin position="262"/>
        <end position="461"/>
    </location>
</feature>
<dbReference type="SUPFAM" id="SSF53067">
    <property type="entry name" value="Actin-like ATPase domain"/>
    <property type="match status" value="2"/>
</dbReference>
<evidence type="ECO:0000259" key="20">
    <source>
        <dbReference type="Pfam" id="PF00520"/>
    </source>
</evidence>
<dbReference type="GO" id="GO:0001678">
    <property type="term" value="P:intracellular glucose homeostasis"/>
    <property type="evidence" value="ECO:0007669"/>
    <property type="project" value="InterPro"/>
</dbReference>
<evidence type="ECO:0000313" key="22">
    <source>
        <dbReference type="EMBL" id="CAF0736217.1"/>
    </source>
</evidence>
<dbReference type="InterPro" id="IPR004895">
    <property type="entry name" value="Prenylated_rab_accept_PRA1"/>
</dbReference>
<evidence type="ECO:0000256" key="9">
    <source>
        <dbReference type="ARBA" id="ARBA00022777"/>
    </source>
</evidence>
<proteinExistence type="inferred from homology"/>
<comment type="pathway">
    <text evidence="2">Carbohydrate degradation; glycolysis; D-glyceraldehyde 3-phosphate and glycerone phosphate from D-glucose: step 1/4.</text>
</comment>
<dbReference type="GO" id="GO:0008865">
    <property type="term" value="F:fructokinase activity"/>
    <property type="evidence" value="ECO:0007669"/>
    <property type="project" value="TreeGrafter"/>
</dbReference>
<dbReference type="EC" id="2.7.1.1" evidence="5"/>
<feature type="transmembrane region" description="Helical" evidence="18">
    <location>
        <begin position="1215"/>
        <end position="1233"/>
    </location>
</feature>
<dbReference type="GO" id="GO:0004340">
    <property type="term" value="F:glucokinase activity"/>
    <property type="evidence" value="ECO:0007669"/>
    <property type="project" value="TreeGrafter"/>
</dbReference>
<dbReference type="Gene3D" id="3.30.420.40">
    <property type="match status" value="1"/>
</dbReference>
<comment type="subcellular location">
    <subcellularLocation>
        <location evidence="1">Membrane</location>
        <topology evidence="1">Multi-pass membrane protein</topology>
    </subcellularLocation>
</comment>
<evidence type="ECO:0000256" key="6">
    <source>
        <dbReference type="ARBA" id="ARBA00022679"/>
    </source>
</evidence>
<dbReference type="UniPathway" id="UPA00109">
    <property type="reaction ID" value="UER00180"/>
</dbReference>
<dbReference type="InterPro" id="IPR043129">
    <property type="entry name" value="ATPase_NBD"/>
</dbReference>
<evidence type="ECO:0000256" key="12">
    <source>
        <dbReference type="ARBA" id="ARBA00023136"/>
    </source>
</evidence>
<evidence type="ECO:0000256" key="5">
    <source>
        <dbReference type="ARBA" id="ARBA00012324"/>
    </source>
</evidence>
<dbReference type="GO" id="GO:0006096">
    <property type="term" value="P:glycolytic process"/>
    <property type="evidence" value="ECO:0007669"/>
    <property type="project" value="UniProtKB-UniPathway"/>
</dbReference>
<keyword evidence="13" id="KW-0324">Glycolysis</keyword>
<evidence type="ECO:0000256" key="3">
    <source>
        <dbReference type="ARBA" id="ARBA00005028"/>
    </source>
</evidence>
<dbReference type="InterPro" id="IPR027359">
    <property type="entry name" value="Volt_channel_dom_sf"/>
</dbReference>
<dbReference type="GO" id="GO:0005524">
    <property type="term" value="F:ATP binding"/>
    <property type="evidence" value="ECO:0007669"/>
    <property type="project" value="UniProtKB-KW"/>
</dbReference>
<feature type="region of interest" description="Disordered" evidence="17">
    <location>
        <begin position="1"/>
        <end position="33"/>
    </location>
</feature>
<keyword evidence="12 18" id="KW-0472">Membrane</keyword>
<evidence type="ECO:0000256" key="11">
    <source>
        <dbReference type="ARBA" id="ARBA00022989"/>
    </source>
</evidence>
<dbReference type="FunFam" id="3.30.420.40:FF:000805">
    <property type="entry name" value="Hexokinase-2"/>
    <property type="match status" value="1"/>
</dbReference>
<keyword evidence="8" id="KW-0547">Nucleotide-binding</keyword>
<feature type="transmembrane region" description="Helical" evidence="18">
    <location>
        <begin position="1078"/>
        <end position="1098"/>
    </location>
</feature>
<dbReference type="GO" id="GO:0005536">
    <property type="term" value="F:D-glucose binding"/>
    <property type="evidence" value="ECO:0007669"/>
    <property type="project" value="InterPro"/>
</dbReference>
<keyword evidence="9" id="KW-0418">Kinase</keyword>
<dbReference type="Pfam" id="PF00349">
    <property type="entry name" value="Hexokinase_1"/>
    <property type="match status" value="1"/>
</dbReference>
<feature type="transmembrane region" description="Helical" evidence="18">
    <location>
        <begin position="745"/>
        <end position="770"/>
    </location>
</feature>
<dbReference type="Gene3D" id="1.10.287.1250">
    <property type="match status" value="1"/>
</dbReference>
<dbReference type="Gene3D" id="1.20.120.350">
    <property type="entry name" value="Voltage-gated potassium channels. Chain C"/>
    <property type="match status" value="1"/>
</dbReference>